<gene>
    <name evidence="4" type="primary">LOC127148928</name>
</gene>
<reference evidence="4" key="1">
    <citation type="submission" date="2025-08" db="UniProtKB">
        <authorList>
            <consortium name="RefSeq"/>
        </authorList>
    </citation>
    <scope>IDENTIFICATION</scope>
    <source>
        <tissue evidence="4">Stem</tissue>
    </source>
</reference>
<dbReference type="Pfam" id="PF20167">
    <property type="entry name" value="Transposase_32"/>
    <property type="match status" value="1"/>
</dbReference>
<feature type="region of interest" description="Disordered" evidence="1">
    <location>
        <begin position="67"/>
        <end position="90"/>
    </location>
</feature>
<dbReference type="RefSeq" id="XP_050939318.1">
    <property type="nucleotide sequence ID" value="XM_051083361.1"/>
</dbReference>
<feature type="domain" description="Putative plant transposon protein" evidence="2">
    <location>
        <begin position="195"/>
        <end position="318"/>
    </location>
</feature>
<sequence>MTQSSEDAPEVTFSSPPIRQSSVPASSATHAPRVPTTTMLDMDSDDQDDVPLARLLKRTLIPDVSDKLPINPPRSIPTNVQLGSSARSPLSSPLPFTSIGAHESVPNDVPGDISIAPVASKEEFSTKRRNITTKTGRKKIPPNIPSVPIDGISFHHEESVQHWKFVVQRRIADELNVSDKHQSYMSIMHLIERVGLAKTILNVGPFYPQLIREFIVNFPDEFNDPSSPNYQTVHIRGFTFVISPTVINGFLGNVIDVDCSSSSPSTDVLASVLSGGTLSTWPVNGIHAVALSIKYVILHKIGIANWFPSSHAFSVSAALGTFCIKSVMIIRWIRGSHVPDIDHDVHPSRGPRIFDTSDWDESAEGFFVDRELAAHIVNALTAESYALTNSINMLSERRLEINAFIRNLKTFAPSTSRRESTTD</sequence>
<dbReference type="GeneID" id="127148928"/>
<feature type="region of interest" description="Disordered" evidence="1">
    <location>
        <begin position="1"/>
        <end position="46"/>
    </location>
</feature>
<name>A0ABM3KNH2_CUCME</name>
<keyword evidence="3" id="KW-1185">Reference proteome</keyword>
<evidence type="ECO:0000259" key="2">
    <source>
        <dbReference type="Pfam" id="PF20167"/>
    </source>
</evidence>
<feature type="compositionally biased region" description="Polar residues" evidence="1">
    <location>
        <begin position="1"/>
        <end position="39"/>
    </location>
</feature>
<organism evidence="3 4">
    <name type="scientific">Cucumis melo</name>
    <name type="common">Muskmelon</name>
    <dbReference type="NCBI Taxonomy" id="3656"/>
    <lineage>
        <taxon>Eukaryota</taxon>
        <taxon>Viridiplantae</taxon>
        <taxon>Streptophyta</taxon>
        <taxon>Embryophyta</taxon>
        <taxon>Tracheophyta</taxon>
        <taxon>Spermatophyta</taxon>
        <taxon>Magnoliopsida</taxon>
        <taxon>eudicotyledons</taxon>
        <taxon>Gunneridae</taxon>
        <taxon>Pentapetalae</taxon>
        <taxon>rosids</taxon>
        <taxon>fabids</taxon>
        <taxon>Cucurbitales</taxon>
        <taxon>Cucurbitaceae</taxon>
        <taxon>Benincaseae</taxon>
        <taxon>Cucumis</taxon>
    </lineage>
</organism>
<evidence type="ECO:0000256" key="1">
    <source>
        <dbReference type="SAM" id="MobiDB-lite"/>
    </source>
</evidence>
<protein>
    <submittedName>
        <fullName evidence="4">Uncharacterized protein LOC127148928</fullName>
    </submittedName>
</protein>
<accession>A0ABM3KNH2</accession>
<proteinExistence type="predicted"/>
<evidence type="ECO:0000313" key="3">
    <source>
        <dbReference type="Proteomes" id="UP001652600"/>
    </source>
</evidence>
<dbReference type="InterPro" id="IPR046796">
    <property type="entry name" value="Transposase_32_dom"/>
</dbReference>
<evidence type="ECO:0000313" key="4">
    <source>
        <dbReference type="RefSeq" id="XP_050939318.1"/>
    </source>
</evidence>
<dbReference type="Proteomes" id="UP001652600">
    <property type="component" value="Chromosome 4"/>
</dbReference>